<evidence type="ECO:0000256" key="8">
    <source>
        <dbReference type="RuleBase" id="RU000480"/>
    </source>
</evidence>
<dbReference type="SUPFAM" id="SSF53383">
    <property type="entry name" value="PLP-dependent transferases"/>
    <property type="match status" value="1"/>
</dbReference>
<evidence type="ECO:0000256" key="7">
    <source>
        <dbReference type="ARBA" id="ARBA00049185"/>
    </source>
</evidence>
<comment type="subunit">
    <text evidence="3 8">Homodimer.</text>
</comment>
<evidence type="ECO:0000256" key="1">
    <source>
        <dbReference type="ARBA" id="ARBA00001933"/>
    </source>
</evidence>
<dbReference type="Gene3D" id="3.90.1150.10">
    <property type="entry name" value="Aspartate Aminotransferase, domain 1"/>
    <property type="match status" value="1"/>
</dbReference>
<evidence type="ECO:0000256" key="4">
    <source>
        <dbReference type="ARBA" id="ARBA00022576"/>
    </source>
</evidence>
<evidence type="ECO:0000256" key="5">
    <source>
        <dbReference type="ARBA" id="ARBA00022679"/>
    </source>
</evidence>
<dbReference type="GO" id="GO:0005739">
    <property type="term" value="C:mitochondrion"/>
    <property type="evidence" value="ECO:0007669"/>
    <property type="project" value="TreeGrafter"/>
</dbReference>
<dbReference type="GO" id="GO:0004069">
    <property type="term" value="F:L-aspartate:2-oxoglutarate aminotransferase activity"/>
    <property type="evidence" value="ECO:0007669"/>
    <property type="project" value="UniProtKB-EC"/>
</dbReference>
<dbReference type="Gene3D" id="3.40.640.10">
    <property type="entry name" value="Type I PLP-dependent aspartate aminotransferase-like (Major domain)"/>
    <property type="match status" value="1"/>
</dbReference>
<dbReference type="GO" id="GO:0030170">
    <property type="term" value="F:pyridoxal phosphate binding"/>
    <property type="evidence" value="ECO:0007669"/>
    <property type="project" value="InterPro"/>
</dbReference>
<protein>
    <recommendedName>
        <fullName evidence="8">Aspartate aminotransferase</fullName>
        <ecNumber evidence="8">2.6.1.1</ecNumber>
    </recommendedName>
</protein>
<dbReference type="InterPro" id="IPR004839">
    <property type="entry name" value="Aminotransferase_I/II_large"/>
</dbReference>
<dbReference type="InterPro" id="IPR015422">
    <property type="entry name" value="PyrdxlP-dep_Trfase_small"/>
</dbReference>
<keyword evidence="5 8" id="KW-0808">Transferase</keyword>
<accession>A0A0V0J6D0</accession>
<evidence type="ECO:0000256" key="3">
    <source>
        <dbReference type="ARBA" id="ARBA00011738"/>
    </source>
</evidence>
<comment type="miscellaneous">
    <text evidence="8">In eukaryotes there are cytoplasmic, mitochondrial and chloroplastic isozymes.</text>
</comment>
<evidence type="ECO:0000313" key="10">
    <source>
        <dbReference type="EMBL" id="JAP61243.1"/>
    </source>
</evidence>
<dbReference type="EMBL" id="GEEE01001982">
    <property type="protein sequence ID" value="JAP61243.1"/>
    <property type="molecule type" value="Transcribed_RNA"/>
</dbReference>
<dbReference type="PROSITE" id="PS00105">
    <property type="entry name" value="AA_TRANSFER_CLASS_1"/>
    <property type="match status" value="1"/>
</dbReference>
<dbReference type="PRINTS" id="PR00799">
    <property type="entry name" value="TRANSAMINASE"/>
</dbReference>
<dbReference type="InterPro" id="IPR015424">
    <property type="entry name" value="PyrdxlP-dep_Trfase"/>
</dbReference>
<dbReference type="AlphaFoldDB" id="A0A0V0J6D0"/>
<dbReference type="NCBIfam" id="NF006719">
    <property type="entry name" value="PRK09257.1"/>
    <property type="match status" value="1"/>
</dbReference>
<gene>
    <name evidence="10" type="primary">AATM</name>
    <name evidence="10" type="ORF">TR137387</name>
</gene>
<dbReference type="GO" id="GO:0006533">
    <property type="term" value="P:L-aspartate catabolic process"/>
    <property type="evidence" value="ECO:0007669"/>
    <property type="project" value="TreeGrafter"/>
</dbReference>
<name>A0A0V0J6D0_SCHSO</name>
<dbReference type="FunFam" id="3.40.640.10:FF:000066">
    <property type="entry name" value="Aspartate aminotransferase"/>
    <property type="match status" value="1"/>
</dbReference>
<sequence>MRTLIMRRCFVQSFRSSCSWKNVSAGPPDVIFGLNEACDRDPNPNKVNLGAGAYRDDAGLPFVLSAVKQAETRVLIGQNKEYLPIAGNPNFCYQAIKLALGPESPVLLEKRNATVQGISGTGSLRIGAAFLAKFAPSRTIWLPTPTWGNHPPIFNHAGMNVKFYRYYNPSTLGVDMSGLLEDLAQKIPSSDIVLLHACAHNPTGVDPSPEEWKEIASIFVSRRLIPFFDMAYQGFASGDVDRDAFALRLFASSHLAPQRGSPGTMLLAQSFAKNMGLYGERVGAFSLLTASDDDASGRCMSQLKIIIRGMYSNPPLHGASIATEILTDPDLKQTWLSELKTMAERLTCMRQSLRSALQRCGSTRDWSHITKQIGMFCFTGLDPKQVARLKEEFSIYLTNDGRISIASLTSKNVGYVAQAIHEVTK</sequence>
<reference evidence="10" key="1">
    <citation type="submission" date="2016-01" db="EMBL/GenBank/DDBJ databases">
        <title>Reference transcriptome for the parasite Schistocephalus solidus: insights into the molecular evolution of parasitism.</title>
        <authorList>
            <person name="Hebert F.O."/>
            <person name="Grambauer S."/>
            <person name="Barber I."/>
            <person name="Landry C.R."/>
            <person name="Aubin-Horth N."/>
        </authorList>
    </citation>
    <scope>NUCLEOTIDE SEQUENCE</scope>
</reference>
<evidence type="ECO:0000256" key="6">
    <source>
        <dbReference type="ARBA" id="ARBA00022898"/>
    </source>
</evidence>
<keyword evidence="6" id="KW-0663">Pyridoxal phosphate</keyword>
<comment type="catalytic activity">
    <reaction evidence="7 8">
        <text>L-aspartate + 2-oxoglutarate = oxaloacetate + L-glutamate</text>
        <dbReference type="Rhea" id="RHEA:21824"/>
        <dbReference type="ChEBI" id="CHEBI:16452"/>
        <dbReference type="ChEBI" id="CHEBI:16810"/>
        <dbReference type="ChEBI" id="CHEBI:29985"/>
        <dbReference type="ChEBI" id="CHEBI:29991"/>
        <dbReference type="EC" id="2.6.1.1"/>
    </reaction>
</comment>
<dbReference type="CDD" id="cd00609">
    <property type="entry name" value="AAT_like"/>
    <property type="match status" value="1"/>
</dbReference>
<evidence type="ECO:0000256" key="2">
    <source>
        <dbReference type="ARBA" id="ARBA00007441"/>
    </source>
</evidence>
<keyword evidence="4 8" id="KW-0032">Aminotransferase</keyword>
<dbReference type="PANTHER" id="PTHR11879:SF22">
    <property type="entry name" value="ASPARTATE AMINOTRANSFERASE, MITOCHONDRIAL"/>
    <property type="match status" value="1"/>
</dbReference>
<organism evidence="10">
    <name type="scientific">Schistocephalus solidus</name>
    <name type="common">Tapeworm</name>
    <dbReference type="NCBI Taxonomy" id="70667"/>
    <lineage>
        <taxon>Eukaryota</taxon>
        <taxon>Metazoa</taxon>
        <taxon>Spiralia</taxon>
        <taxon>Lophotrochozoa</taxon>
        <taxon>Platyhelminthes</taxon>
        <taxon>Cestoda</taxon>
        <taxon>Eucestoda</taxon>
        <taxon>Diphyllobothriidea</taxon>
        <taxon>Diphyllobothriidae</taxon>
        <taxon>Schistocephalus</taxon>
    </lineage>
</organism>
<dbReference type="FunFam" id="3.90.1150.10:FF:000001">
    <property type="entry name" value="Aspartate aminotransferase"/>
    <property type="match status" value="1"/>
</dbReference>
<evidence type="ECO:0000259" key="9">
    <source>
        <dbReference type="Pfam" id="PF00155"/>
    </source>
</evidence>
<dbReference type="InterPro" id="IPR000796">
    <property type="entry name" value="Asp_trans"/>
</dbReference>
<dbReference type="InterPro" id="IPR004838">
    <property type="entry name" value="NHTrfase_class1_PyrdxlP-BS"/>
</dbReference>
<dbReference type="InterPro" id="IPR015421">
    <property type="entry name" value="PyrdxlP-dep_Trfase_major"/>
</dbReference>
<comment type="cofactor">
    <cofactor evidence="1">
        <name>pyridoxal 5'-phosphate</name>
        <dbReference type="ChEBI" id="CHEBI:597326"/>
    </cofactor>
</comment>
<dbReference type="PANTHER" id="PTHR11879">
    <property type="entry name" value="ASPARTATE AMINOTRANSFERASE"/>
    <property type="match status" value="1"/>
</dbReference>
<feature type="domain" description="Aminotransferase class I/classII large" evidence="9">
    <location>
        <begin position="45"/>
        <end position="420"/>
    </location>
</feature>
<dbReference type="EC" id="2.6.1.1" evidence="8"/>
<dbReference type="Pfam" id="PF00155">
    <property type="entry name" value="Aminotran_1_2"/>
    <property type="match status" value="1"/>
</dbReference>
<proteinExistence type="inferred from homology"/>
<comment type="similarity">
    <text evidence="2">Belongs to the class-I pyridoxal-phosphate-dependent aminotransferase family.</text>
</comment>